<proteinExistence type="predicted"/>
<feature type="region of interest" description="Disordered" evidence="1">
    <location>
        <begin position="82"/>
        <end position="111"/>
    </location>
</feature>
<dbReference type="InterPro" id="IPR036679">
    <property type="entry name" value="FlgN-like_sf"/>
</dbReference>
<dbReference type="EMBL" id="FWFT01000002">
    <property type="protein sequence ID" value="SLN31740.1"/>
    <property type="molecule type" value="Genomic_DNA"/>
</dbReference>
<gene>
    <name evidence="2" type="ORF">PSJ8397_01476</name>
</gene>
<keyword evidence="3" id="KW-1185">Reference proteome</keyword>
<dbReference type="SUPFAM" id="SSF140566">
    <property type="entry name" value="FlgN-like"/>
    <property type="match status" value="1"/>
</dbReference>
<dbReference type="AlphaFoldDB" id="A0A1Y5S787"/>
<dbReference type="Proteomes" id="UP000193623">
    <property type="component" value="Unassembled WGS sequence"/>
</dbReference>
<sequence>MSKRAIEELTQLLDAEKAALFSGDLDAIAKMAEQKMQLTQKLEGASATDLSALSRRLHDHTRLLEAAKSGVGQAVATLTKQRAARSSLSSYDPSGNATSIGTPLRKTDRKF</sequence>
<protein>
    <submittedName>
        <fullName evidence="2">FlgN protein</fullName>
    </submittedName>
</protein>
<accession>A0A1Y5S787</accession>
<dbReference type="Gene3D" id="1.20.58.300">
    <property type="entry name" value="FlgN-like"/>
    <property type="match status" value="1"/>
</dbReference>
<evidence type="ECO:0000313" key="3">
    <source>
        <dbReference type="Proteomes" id="UP000193623"/>
    </source>
</evidence>
<name>A0A1Y5S787_9RHOB</name>
<organism evidence="2 3">
    <name type="scientific">Pseudooctadecabacter jejudonensis</name>
    <dbReference type="NCBI Taxonomy" id="1391910"/>
    <lineage>
        <taxon>Bacteria</taxon>
        <taxon>Pseudomonadati</taxon>
        <taxon>Pseudomonadota</taxon>
        <taxon>Alphaproteobacteria</taxon>
        <taxon>Rhodobacterales</taxon>
        <taxon>Paracoccaceae</taxon>
        <taxon>Pseudooctadecabacter</taxon>
    </lineage>
</organism>
<dbReference type="GO" id="GO:0044780">
    <property type="term" value="P:bacterial-type flagellum assembly"/>
    <property type="evidence" value="ECO:0007669"/>
    <property type="project" value="InterPro"/>
</dbReference>
<evidence type="ECO:0000313" key="2">
    <source>
        <dbReference type="EMBL" id="SLN31740.1"/>
    </source>
</evidence>
<feature type="compositionally biased region" description="Polar residues" evidence="1">
    <location>
        <begin position="82"/>
        <end position="101"/>
    </location>
</feature>
<reference evidence="2 3" key="1">
    <citation type="submission" date="2017-03" db="EMBL/GenBank/DDBJ databases">
        <authorList>
            <person name="Afonso C.L."/>
            <person name="Miller P.J."/>
            <person name="Scott M.A."/>
            <person name="Spackman E."/>
            <person name="Goraichik I."/>
            <person name="Dimitrov K.M."/>
            <person name="Suarez D.L."/>
            <person name="Swayne D.E."/>
        </authorList>
    </citation>
    <scope>NUCLEOTIDE SEQUENCE [LARGE SCALE GENOMIC DNA]</scope>
    <source>
        <strain evidence="2 3">CECT 8397</strain>
    </source>
</reference>
<evidence type="ECO:0000256" key="1">
    <source>
        <dbReference type="SAM" id="MobiDB-lite"/>
    </source>
</evidence>